<feature type="compositionally biased region" description="Polar residues" evidence="5">
    <location>
        <begin position="96"/>
        <end position="105"/>
    </location>
</feature>
<name>A0A7J6QL14_PEROL</name>
<dbReference type="GO" id="GO:0140818">
    <property type="term" value="F:mRNA 5'-triphosphate monophosphatase activity"/>
    <property type="evidence" value="ECO:0007669"/>
    <property type="project" value="UniProtKB-EC"/>
</dbReference>
<dbReference type="GO" id="GO:0006397">
    <property type="term" value="P:mRNA processing"/>
    <property type="evidence" value="ECO:0007669"/>
    <property type="project" value="UniProtKB-KW"/>
</dbReference>
<dbReference type="GO" id="GO:0004651">
    <property type="term" value="F:polynucleotide 5'-phosphatase activity"/>
    <property type="evidence" value="ECO:0007669"/>
    <property type="project" value="InterPro"/>
</dbReference>
<feature type="compositionally biased region" description="Low complexity" evidence="5">
    <location>
        <begin position="312"/>
        <end position="323"/>
    </location>
</feature>
<sequence>SSVPSDVSKCTGKRNKTRHSYIFKAWQVDLTEVIAQGKQGEWSSYEVEVELKKDLIAEQLKRQRLGKNHAVYEILTDFIYCVRDLAWMFGDAYTASGGQQQWNKSGQRKRNRGDVNSNDIDFTMWLEPEEVQQRYLKRVAPVFPIIGDYCFTIAEEIRSPKAASAEEPSPSQPPSNEELPKTGEPPATAEKEENAPVVPPEPAKDVNMVDADTPLTMPDDLEGALTMDGIEGEEAATADETHHHPSPLPETTEHSPEPAATATVGSASGATEVEGDGVPVQPNGLTDTPPKAPLPVPRPEQKPDGAQENEDGASSSSSSSGSDSDSDESGSDSASESSSSGSDSDSSSGSSSSDGESVAGGDEAATGEIRAAALSAAFFPQHNPSKYRPIDVVVTQQPSEDYPIRRELHTAQAIISHTFAPLRQFKHTEEASLVEYLKGRALAGDVSLLVWEHYRIPAVALTLISRFNRSYEDARPPVWADDRYDILWQLNLDDGTIQQHCMELLYGDLECSPFTIFPPSDYFRRAELPESVQKKAEVYSLTELPGDSRWVRFVESLSGKPEKMDKR</sequence>
<feature type="compositionally biased region" description="Low complexity" evidence="5">
    <location>
        <begin position="160"/>
        <end position="177"/>
    </location>
</feature>
<dbReference type="InterPro" id="IPR037009">
    <property type="entry name" value="mRNA_triPase_Cet1_sf"/>
</dbReference>
<feature type="compositionally biased region" description="Low complexity" evidence="5">
    <location>
        <begin position="331"/>
        <end position="363"/>
    </location>
</feature>
<comment type="caution">
    <text evidence="6">The sequence shown here is derived from an EMBL/GenBank/DDBJ whole genome shotgun (WGS) entry which is preliminary data.</text>
</comment>
<feature type="compositionally biased region" description="Low complexity" evidence="5">
    <location>
        <begin position="259"/>
        <end position="271"/>
    </location>
</feature>
<dbReference type="EC" id="3.6.1.74" evidence="3"/>
<organism evidence="6 7">
    <name type="scientific">Perkinsus olseni</name>
    <name type="common">Perkinsus atlanticus</name>
    <dbReference type="NCBI Taxonomy" id="32597"/>
    <lineage>
        <taxon>Eukaryota</taxon>
        <taxon>Sar</taxon>
        <taxon>Alveolata</taxon>
        <taxon>Perkinsozoa</taxon>
        <taxon>Perkinsea</taxon>
        <taxon>Perkinsida</taxon>
        <taxon>Perkinsidae</taxon>
        <taxon>Perkinsus</taxon>
    </lineage>
</organism>
<accession>A0A7J6QL14</accession>
<gene>
    <name evidence="6" type="ORF">FOZ62_025195</name>
</gene>
<keyword evidence="2" id="KW-0378">Hydrolase</keyword>
<comment type="catalytic activity">
    <reaction evidence="4">
        <text>a 5'-end triphospho-ribonucleoside in mRNA + H2O = a 5'-end diphospho-ribonucleoside in mRNA + phosphate + H(+)</text>
        <dbReference type="Rhea" id="RHEA:67004"/>
        <dbReference type="Rhea" id="RHEA-COMP:17164"/>
        <dbReference type="Rhea" id="RHEA-COMP:17165"/>
        <dbReference type="ChEBI" id="CHEBI:15377"/>
        <dbReference type="ChEBI" id="CHEBI:15378"/>
        <dbReference type="ChEBI" id="CHEBI:43474"/>
        <dbReference type="ChEBI" id="CHEBI:167616"/>
        <dbReference type="ChEBI" id="CHEBI:167618"/>
        <dbReference type="EC" id="3.6.1.74"/>
    </reaction>
    <physiologicalReaction direction="left-to-right" evidence="4">
        <dbReference type="Rhea" id="RHEA:67005"/>
    </physiologicalReaction>
</comment>
<dbReference type="AlphaFoldDB" id="A0A7J6QL14"/>
<proteinExistence type="predicted"/>
<feature type="region of interest" description="Disordered" evidence="5">
    <location>
        <begin position="160"/>
        <end position="363"/>
    </location>
</feature>
<evidence type="ECO:0000256" key="4">
    <source>
        <dbReference type="ARBA" id="ARBA00047740"/>
    </source>
</evidence>
<reference evidence="6 7" key="1">
    <citation type="submission" date="2020-04" db="EMBL/GenBank/DDBJ databases">
        <title>Perkinsus olseni comparative genomics.</title>
        <authorList>
            <person name="Bogema D.R."/>
        </authorList>
    </citation>
    <scope>NUCLEOTIDE SEQUENCE [LARGE SCALE GENOMIC DNA]</scope>
    <source>
        <strain evidence="6">ATCC PRA-205</strain>
    </source>
</reference>
<evidence type="ECO:0000313" key="6">
    <source>
        <dbReference type="EMBL" id="KAF4709289.1"/>
    </source>
</evidence>
<evidence type="ECO:0000256" key="1">
    <source>
        <dbReference type="ARBA" id="ARBA00022664"/>
    </source>
</evidence>
<dbReference type="Gene3D" id="3.20.100.10">
    <property type="entry name" value="mRNA triphosphatase Cet1-like"/>
    <property type="match status" value="1"/>
</dbReference>
<feature type="non-terminal residue" evidence="6">
    <location>
        <position position="567"/>
    </location>
</feature>
<evidence type="ECO:0000256" key="3">
    <source>
        <dbReference type="ARBA" id="ARBA00035028"/>
    </source>
</evidence>
<feature type="non-terminal residue" evidence="6">
    <location>
        <position position="1"/>
    </location>
</feature>
<keyword evidence="1" id="KW-0507">mRNA processing</keyword>
<dbReference type="Proteomes" id="UP000574390">
    <property type="component" value="Unassembled WGS sequence"/>
</dbReference>
<feature type="region of interest" description="Disordered" evidence="5">
    <location>
        <begin position="96"/>
        <end position="118"/>
    </location>
</feature>
<dbReference type="SUPFAM" id="SSF55154">
    <property type="entry name" value="CYTH-like phosphatases"/>
    <property type="match status" value="1"/>
</dbReference>
<dbReference type="EMBL" id="JABANM010028690">
    <property type="protein sequence ID" value="KAF4709289.1"/>
    <property type="molecule type" value="Genomic_DNA"/>
</dbReference>
<evidence type="ECO:0000256" key="2">
    <source>
        <dbReference type="ARBA" id="ARBA00022801"/>
    </source>
</evidence>
<evidence type="ECO:0000313" key="7">
    <source>
        <dbReference type="Proteomes" id="UP000574390"/>
    </source>
</evidence>
<dbReference type="InterPro" id="IPR033469">
    <property type="entry name" value="CYTH-like_dom_sf"/>
</dbReference>
<protein>
    <recommendedName>
        <fullName evidence="3">mRNA 5'-phosphatase</fullName>
        <ecNumber evidence="3">3.6.1.74</ecNumber>
    </recommendedName>
</protein>
<evidence type="ECO:0000256" key="5">
    <source>
        <dbReference type="SAM" id="MobiDB-lite"/>
    </source>
</evidence>